<reference evidence="6" key="1">
    <citation type="submission" date="2022-06" db="EMBL/GenBank/DDBJ databases">
        <title>Akkermansia biwalacus sp. nov., an anaerobic mucin-degrading bacterium isolated from human intestine.</title>
        <authorList>
            <person name="Kobayashi Y."/>
            <person name="Inoue S."/>
            <person name="Kawahara T."/>
            <person name="Kohda N."/>
        </authorList>
    </citation>
    <scope>NUCLEOTIDE SEQUENCE</scope>
    <source>
        <strain evidence="6">WON2089</strain>
    </source>
</reference>
<dbReference type="Proteomes" id="UP001062263">
    <property type="component" value="Chromosome"/>
</dbReference>
<dbReference type="InterPro" id="IPR003593">
    <property type="entry name" value="AAA+_ATPase"/>
</dbReference>
<name>A0ABM7ZGZ4_9BACT</name>
<dbReference type="EMBL" id="AP025943">
    <property type="protein sequence ID" value="BDL43995.1"/>
    <property type="molecule type" value="Genomic_DNA"/>
</dbReference>
<dbReference type="InterPro" id="IPR027417">
    <property type="entry name" value="P-loop_NTPase"/>
</dbReference>
<protein>
    <recommendedName>
        <fullName evidence="5">ABC transporter domain-containing protein</fullName>
    </recommendedName>
</protein>
<dbReference type="CDD" id="cd03230">
    <property type="entry name" value="ABC_DR_subfamily_A"/>
    <property type="match status" value="1"/>
</dbReference>
<dbReference type="PANTHER" id="PTHR43335">
    <property type="entry name" value="ABC TRANSPORTER, ATP-BINDING PROTEIN"/>
    <property type="match status" value="1"/>
</dbReference>
<evidence type="ECO:0000256" key="3">
    <source>
        <dbReference type="ARBA" id="ARBA00022741"/>
    </source>
</evidence>
<accession>A0ABM7ZGZ4</accession>
<feature type="domain" description="ABC transporter" evidence="5">
    <location>
        <begin position="7"/>
        <end position="237"/>
    </location>
</feature>
<organism evidence="6 7">
    <name type="scientific">Akkermansia biwaensis</name>
    <dbReference type="NCBI Taxonomy" id="2946555"/>
    <lineage>
        <taxon>Bacteria</taxon>
        <taxon>Pseudomonadati</taxon>
        <taxon>Verrucomicrobiota</taxon>
        <taxon>Verrucomicrobiia</taxon>
        <taxon>Verrucomicrobiales</taxon>
        <taxon>Akkermansiaceae</taxon>
        <taxon>Akkermansia</taxon>
    </lineage>
</organism>
<dbReference type="PROSITE" id="PS50893">
    <property type="entry name" value="ABC_TRANSPORTER_2"/>
    <property type="match status" value="1"/>
</dbReference>
<evidence type="ECO:0000313" key="7">
    <source>
        <dbReference type="Proteomes" id="UP001062263"/>
    </source>
</evidence>
<keyword evidence="7" id="KW-1185">Reference proteome</keyword>
<keyword evidence="2" id="KW-0813">Transport</keyword>
<evidence type="ECO:0000256" key="1">
    <source>
        <dbReference type="ARBA" id="ARBA00005417"/>
    </source>
</evidence>
<evidence type="ECO:0000313" key="6">
    <source>
        <dbReference type="EMBL" id="BDL43995.1"/>
    </source>
</evidence>
<sequence length="332" mass="36545">MTEPILLEVSGLSKSFDQVKAVSGVSFQIGKGQVVGLIGANGAGKTTTMRMLATLELADSGSILINGINTVDHPHEVRPLIGWMPDYFHPYKNTSVREYLDFFARAYDIPGSRLLSAVNEVLDFTELGELQTRLINKLSKGQTQRLCLARALISDPELLILDEPAAGLDPKARMEFKNLVHLLKARGKTLLISSHILSELGEMCDSLIFMDGGSIVHDGDKSSLLHRQEETGWPFEVKIAGENTDLLEEWMAIHPGWKVRSVQENGVTATFSSCEPELVARELRQLSADLPVIEFHRSERRLEEAFVDILLHKDKKPASASGQTVSPSSSAS</sequence>
<dbReference type="Gene3D" id="3.40.50.300">
    <property type="entry name" value="P-loop containing nucleotide triphosphate hydrolases"/>
    <property type="match status" value="1"/>
</dbReference>
<dbReference type="RefSeq" id="WP_215435957.1">
    <property type="nucleotide sequence ID" value="NZ_AP025943.1"/>
</dbReference>
<gene>
    <name evidence="6" type="ORF">Abiwalacus_15690</name>
</gene>
<dbReference type="SMART" id="SM00382">
    <property type="entry name" value="AAA"/>
    <property type="match status" value="1"/>
</dbReference>
<proteinExistence type="inferred from homology"/>
<comment type="similarity">
    <text evidence="1">Belongs to the ABC transporter superfamily.</text>
</comment>
<evidence type="ECO:0000256" key="4">
    <source>
        <dbReference type="ARBA" id="ARBA00022840"/>
    </source>
</evidence>
<evidence type="ECO:0000256" key="2">
    <source>
        <dbReference type="ARBA" id="ARBA00022448"/>
    </source>
</evidence>
<evidence type="ECO:0000259" key="5">
    <source>
        <dbReference type="PROSITE" id="PS50893"/>
    </source>
</evidence>
<dbReference type="Pfam" id="PF00005">
    <property type="entry name" value="ABC_tran"/>
    <property type="match status" value="1"/>
</dbReference>
<keyword evidence="3" id="KW-0547">Nucleotide-binding</keyword>
<dbReference type="PANTHER" id="PTHR43335:SF3">
    <property type="entry name" value="ABC TRANSPORTER"/>
    <property type="match status" value="1"/>
</dbReference>
<keyword evidence="4" id="KW-0067">ATP-binding</keyword>
<dbReference type="SUPFAM" id="SSF52540">
    <property type="entry name" value="P-loop containing nucleoside triphosphate hydrolases"/>
    <property type="match status" value="1"/>
</dbReference>
<dbReference type="InterPro" id="IPR003439">
    <property type="entry name" value="ABC_transporter-like_ATP-bd"/>
</dbReference>